<protein>
    <submittedName>
        <fullName evidence="3">Ferrous iron transport protein A</fullName>
    </submittedName>
</protein>
<evidence type="ECO:0000313" key="4">
    <source>
        <dbReference type="Proteomes" id="UP000297951"/>
    </source>
</evidence>
<feature type="domain" description="Ferrous iron transporter FeoA-like" evidence="2">
    <location>
        <begin position="17"/>
        <end position="90"/>
    </location>
</feature>
<dbReference type="RefSeq" id="WP_135012241.1">
    <property type="nucleotide sequence ID" value="NZ_JADGLK010000015.1"/>
</dbReference>
<dbReference type="OrthoDB" id="3260514at2"/>
<dbReference type="Gene3D" id="2.30.30.90">
    <property type="match status" value="1"/>
</dbReference>
<dbReference type="SMART" id="SM00899">
    <property type="entry name" value="FeoA"/>
    <property type="match status" value="1"/>
</dbReference>
<dbReference type="InterPro" id="IPR052713">
    <property type="entry name" value="FeoA"/>
</dbReference>
<name>A0A4Y9F5I3_9MICC</name>
<sequence>MTLLAQRESAPVYAAGSTLASAHPQQIFTVEGFCDSADPTVIQRLHDLGFRVGSEIKCLRRAPLGSPLMFRVCDTDICLRKQQAALVKVG</sequence>
<evidence type="ECO:0000313" key="3">
    <source>
        <dbReference type="EMBL" id="TFU22639.1"/>
    </source>
</evidence>
<comment type="caution">
    <text evidence="3">The sequence shown here is derived from an EMBL/GenBank/DDBJ whole genome shotgun (WGS) entry which is preliminary data.</text>
</comment>
<evidence type="ECO:0000256" key="1">
    <source>
        <dbReference type="ARBA" id="ARBA00023004"/>
    </source>
</evidence>
<dbReference type="PANTHER" id="PTHR42954">
    <property type="entry name" value="FE(2+) TRANSPORT PROTEIN A"/>
    <property type="match status" value="1"/>
</dbReference>
<dbReference type="InterPro" id="IPR038157">
    <property type="entry name" value="FeoA_core_dom"/>
</dbReference>
<dbReference type="InterPro" id="IPR007167">
    <property type="entry name" value="Fe-transptr_FeoA-like"/>
</dbReference>
<dbReference type="Pfam" id="PF04023">
    <property type="entry name" value="FeoA"/>
    <property type="match status" value="1"/>
</dbReference>
<accession>A0A4Y9F5I3</accession>
<reference evidence="3 4" key="1">
    <citation type="submission" date="2019-03" db="EMBL/GenBank/DDBJ databases">
        <title>Diversity of the mouse oral microbiome.</title>
        <authorList>
            <person name="Joseph S."/>
            <person name="Aduse-Opoku J."/>
            <person name="Curtis M."/>
            <person name="Wade W."/>
            <person name="Hashim A."/>
        </authorList>
    </citation>
    <scope>NUCLEOTIDE SEQUENCE [LARGE SCALE GENOMIC DNA]</scope>
    <source>
        <strain evidence="4">irhom_31</strain>
    </source>
</reference>
<dbReference type="SUPFAM" id="SSF50037">
    <property type="entry name" value="C-terminal domain of transcriptional repressors"/>
    <property type="match status" value="1"/>
</dbReference>
<keyword evidence="1" id="KW-0408">Iron</keyword>
<dbReference type="PANTHER" id="PTHR42954:SF2">
    <property type="entry name" value="FE(2+) TRANSPORT PROTEIN A"/>
    <property type="match status" value="1"/>
</dbReference>
<organism evidence="3 4">
    <name type="scientific">Rothia nasimurium</name>
    <dbReference type="NCBI Taxonomy" id="85336"/>
    <lineage>
        <taxon>Bacteria</taxon>
        <taxon>Bacillati</taxon>
        <taxon>Actinomycetota</taxon>
        <taxon>Actinomycetes</taxon>
        <taxon>Micrococcales</taxon>
        <taxon>Micrococcaceae</taxon>
        <taxon>Rothia</taxon>
    </lineage>
</organism>
<gene>
    <name evidence="3" type="ORF">E4U03_05475</name>
</gene>
<dbReference type="EMBL" id="SPQC01000015">
    <property type="protein sequence ID" value="TFU22639.1"/>
    <property type="molecule type" value="Genomic_DNA"/>
</dbReference>
<dbReference type="GO" id="GO:0046914">
    <property type="term" value="F:transition metal ion binding"/>
    <property type="evidence" value="ECO:0007669"/>
    <property type="project" value="InterPro"/>
</dbReference>
<evidence type="ECO:0000259" key="2">
    <source>
        <dbReference type="SMART" id="SM00899"/>
    </source>
</evidence>
<dbReference type="AlphaFoldDB" id="A0A4Y9F5I3"/>
<proteinExistence type="predicted"/>
<dbReference type="Proteomes" id="UP000297951">
    <property type="component" value="Unassembled WGS sequence"/>
</dbReference>
<dbReference type="InterPro" id="IPR008988">
    <property type="entry name" value="Transcriptional_repressor_C"/>
</dbReference>